<dbReference type="GO" id="GO:0008913">
    <property type="term" value="F:Kdo2-lipid IVA acyltransferase activity"/>
    <property type="evidence" value="ECO:0007669"/>
    <property type="project" value="UniProtKB-EC"/>
</dbReference>
<keyword evidence="3" id="KW-0997">Cell inner membrane</keyword>
<keyword evidence="9" id="KW-1185">Reference proteome</keyword>
<dbReference type="PANTHER" id="PTHR30606">
    <property type="entry name" value="LIPID A BIOSYNTHESIS LAUROYL ACYLTRANSFERASE"/>
    <property type="match status" value="1"/>
</dbReference>
<evidence type="ECO:0000256" key="1">
    <source>
        <dbReference type="ARBA" id="ARBA00004533"/>
    </source>
</evidence>
<dbReference type="InterPro" id="IPR004960">
    <property type="entry name" value="LipA_acyltrans"/>
</dbReference>
<gene>
    <name evidence="8" type="ORF">FHR99_002330</name>
</gene>
<feature type="transmembrane region" description="Helical" evidence="7">
    <location>
        <begin position="15"/>
        <end position="33"/>
    </location>
</feature>
<evidence type="ECO:0000256" key="2">
    <source>
        <dbReference type="ARBA" id="ARBA00022475"/>
    </source>
</evidence>
<comment type="subcellular location">
    <subcellularLocation>
        <location evidence="1">Cell inner membrane</location>
    </subcellularLocation>
</comment>
<accession>A0A7W4Z613</accession>
<keyword evidence="5 7" id="KW-0472">Membrane</keyword>
<evidence type="ECO:0000256" key="4">
    <source>
        <dbReference type="ARBA" id="ARBA00022679"/>
    </source>
</evidence>
<dbReference type="Proteomes" id="UP000537130">
    <property type="component" value="Unassembled WGS sequence"/>
</dbReference>
<dbReference type="Pfam" id="PF03279">
    <property type="entry name" value="Lip_A_acyltrans"/>
    <property type="match status" value="1"/>
</dbReference>
<dbReference type="CDD" id="cd07984">
    <property type="entry name" value="LPLAT_LABLAT-like"/>
    <property type="match status" value="1"/>
</dbReference>
<evidence type="ECO:0000313" key="9">
    <source>
        <dbReference type="Proteomes" id="UP000537130"/>
    </source>
</evidence>
<dbReference type="EC" id="2.3.1.241" evidence="8"/>
<keyword evidence="7" id="KW-1133">Transmembrane helix</keyword>
<keyword evidence="4 8" id="KW-0808">Transferase</keyword>
<evidence type="ECO:0000313" key="8">
    <source>
        <dbReference type="EMBL" id="MBB3048064.1"/>
    </source>
</evidence>
<dbReference type="PANTHER" id="PTHR30606:SF10">
    <property type="entry name" value="PHOSPHATIDYLINOSITOL MANNOSIDE ACYLTRANSFERASE"/>
    <property type="match status" value="1"/>
</dbReference>
<evidence type="ECO:0000256" key="6">
    <source>
        <dbReference type="ARBA" id="ARBA00023315"/>
    </source>
</evidence>
<dbReference type="RefSeq" id="WP_183410832.1">
    <property type="nucleotide sequence ID" value="NZ_JACHWY010000002.1"/>
</dbReference>
<evidence type="ECO:0000256" key="3">
    <source>
        <dbReference type="ARBA" id="ARBA00022519"/>
    </source>
</evidence>
<proteinExistence type="predicted"/>
<keyword evidence="2" id="KW-1003">Cell membrane</keyword>
<protein>
    <submittedName>
        <fullName evidence="8">KDO2-lipid IV(A) lauroyltransferase</fullName>
        <ecNumber evidence="8">2.3.1.241</ecNumber>
    </submittedName>
</protein>
<keyword evidence="6 8" id="KW-0012">Acyltransferase</keyword>
<organism evidence="8 9">
    <name type="scientific">Litorivivens lipolytica</name>
    <dbReference type="NCBI Taxonomy" id="1524264"/>
    <lineage>
        <taxon>Bacteria</taxon>
        <taxon>Pseudomonadati</taxon>
        <taxon>Pseudomonadota</taxon>
        <taxon>Gammaproteobacteria</taxon>
        <taxon>Litorivivens</taxon>
    </lineage>
</organism>
<comment type="caution">
    <text evidence="8">The sequence shown here is derived from an EMBL/GenBank/DDBJ whole genome shotgun (WGS) entry which is preliminary data.</text>
</comment>
<dbReference type="GO" id="GO:0005886">
    <property type="term" value="C:plasma membrane"/>
    <property type="evidence" value="ECO:0007669"/>
    <property type="project" value="UniProtKB-SubCell"/>
</dbReference>
<evidence type="ECO:0000256" key="5">
    <source>
        <dbReference type="ARBA" id="ARBA00023136"/>
    </source>
</evidence>
<dbReference type="GO" id="GO:0009247">
    <property type="term" value="P:glycolipid biosynthetic process"/>
    <property type="evidence" value="ECO:0007669"/>
    <property type="project" value="UniProtKB-ARBA"/>
</dbReference>
<name>A0A7W4Z613_9GAMM</name>
<dbReference type="AlphaFoldDB" id="A0A7W4Z613"/>
<sequence length="289" mass="33650">MNALITVLSRVPMPLLYGLAACLRVLAFNIIGYRRKVIDKNLRIMFPDAPESERKRIRRDFQRYFSEAAIETLKGFSMSEEELRQRVTVENPELLAPYIEKQQSMLILTLHQTNIEWLVGRICLALPCPVAGVYKPLHNEKMDRLVKAGRARFGKPVPMKQVAREVLRQRKSFRAMLLAADQSPISREKRFWHPFFGVPAPFYYGPQTIAEAGQSVVVFVHPRRISRGHYSIRWEILAEPPHENGGTDILERFIDACERSAREQPETWWLSNKKWKKPKPWEEEISQQA</sequence>
<keyword evidence="7" id="KW-0812">Transmembrane</keyword>
<reference evidence="8 9" key="1">
    <citation type="submission" date="2020-08" db="EMBL/GenBank/DDBJ databases">
        <title>Genomic Encyclopedia of Type Strains, Phase III (KMG-III): the genomes of soil and plant-associated and newly described type strains.</title>
        <authorList>
            <person name="Whitman W."/>
        </authorList>
    </citation>
    <scope>NUCLEOTIDE SEQUENCE [LARGE SCALE GENOMIC DNA]</scope>
    <source>
        <strain evidence="8 9">CECT 8654</strain>
    </source>
</reference>
<evidence type="ECO:0000256" key="7">
    <source>
        <dbReference type="SAM" id="Phobius"/>
    </source>
</evidence>
<dbReference type="EMBL" id="JACHWY010000002">
    <property type="protein sequence ID" value="MBB3048064.1"/>
    <property type="molecule type" value="Genomic_DNA"/>
</dbReference>